<protein>
    <submittedName>
        <fullName evidence="1">Uncharacterized protein</fullName>
    </submittedName>
</protein>
<proteinExistence type="predicted"/>
<gene>
    <name evidence="1" type="ORF">FJR45_06405</name>
</gene>
<evidence type="ECO:0000313" key="1">
    <source>
        <dbReference type="EMBL" id="QOP43600.1"/>
    </source>
</evidence>
<evidence type="ECO:0000313" key="2">
    <source>
        <dbReference type="Proteomes" id="UP000593719"/>
    </source>
</evidence>
<dbReference type="Proteomes" id="UP000593719">
    <property type="component" value="Chromosome"/>
</dbReference>
<dbReference type="RefSeq" id="WP_151900285.1">
    <property type="nucleotide sequence ID" value="NZ_CP041235.1"/>
</dbReference>
<dbReference type="EMBL" id="CP041235">
    <property type="protein sequence ID" value="QOP43600.1"/>
    <property type="molecule type" value="Genomic_DNA"/>
</dbReference>
<sequence>MQETHKKPKDKFELHLDEMIQKVQECQEQKNHKSCSVCEHYFGCELRNEYIKAVYNSMSKGETGGFEF</sequence>
<dbReference type="AlphaFoldDB" id="A0A7M1B1T1"/>
<accession>A0A7M1B1T1</accession>
<keyword evidence="2" id="KW-1185">Reference proteome</keyword>
<reference evidence="1 2" key="1">
    <citation type="submission" date="2019-06" db="EMBL/GenBank/DDBJ databases">
        <title>Sulfurimonas gotlandica sp. nov., a chemoautotrophic and psychrotolerant epsilonproteobacterium isolated from a pelagic redoxcline, and an emended description of the genus Sulfurimonas.</title>
        <authorList>
            <person name="Wang S."/>
            <person name="Jiang L."/>
            <person name="Shao Z."/>
        </authorList>
    </citation>
    <scope>NUCLEOTIDE SEQUENCE [LARGE SCALE GENOMIC DNA]</scope>
    <source>
        <strain evidence="1 2">S2-6</strain>
    </source>
</reference>
<name>A0A7M1B1T1_9BACT</name>
<organism evidence="1 2">
    <name type="scientific">Sulfurimonas sediminis</name>
    <dbReference type="NCBI Taxonomy" id="2590020"/>
    <lineage>
        <taxon>Bacteria</taxon>
        <taxon>Pseudomonadati</taxon>
        <taxon>Campylobacterota</taxon>
        <taxon>Epsilonproteobacteria</taxon>
        <taxon>Campylobacterales</taxon>
        <taxon>Sulfurimonadaceae</taxon>
        <taxon>Sulfurimonas</taxon>
    </lineage>
</organism>
<dbReference type="KEGG" id="ssei:FJR45_06405"/>